<dbReference type="Pfam" id="PF06769">
    <property type="entry name" value="YoeB_toxin"/>
    <property type="match status" value="1"/>
</dbReference>
<dbReference type="PANTHER" id="PTHR38039">
    <property type="entry name" value="TOXIN YOEB"/>
    <property type="match status" value="1"/>
</dbReference>
<keyword evidence="8" id="KW-1185">Reference proteome</keyword>
<evidence type="ECO:0000256" key="3">
    <source>
        <dbReference type="ARBA" id="ARBA00022722"/>
    </source>
</evidence>
<reference evidence="7" key="1">
    <citation type="journal article" date="2014" name="ISME J.">
        <title>Ecophysiology of Thioploca ingrica as revealed by the complete genome sequence supplemented with proteomic evidence.</title>
        <authorList>
            <person name="Kojima H."/>
            <person name="Ogura Y."/>
            <person name="Yamamoto N."/>
            <person name="Togashi T."/>
            <person name="Mori H."/>
            <person name="Watanabe T."/>
            <person name="Nemoto F."/>
            <person name="Kurokawa K."/>
            <person name="Hayashi T."/>
            <person name="Fukui M."/>
        </authorList>
    </citation>
    <scope>NUCLEOTIDE SEQUENCE [LARGE SCALE GENOMIC DNA]</scope>
</reference>
<evidence type="ECO:0000256" key="6">
    <source>
        <dbReference type="ARBA" id="ARBA00030388"/>
    </source>
</evidence>
<dbReference type="PANTHER" id="PTHR38039:SF1">
    <property type="entry name" value="TOXIN YOEB"/>
    <property type="match status" value="1"/>
</dbReference>
<dbReference type="GO" id="GO:0016787">
    <property type="term" value="F:hydrolase activity"/>
    <property type="evidence" value="ECO:0007669"/>
    <property type="project" value="UniProtKB-KW"/>
</dbReference>
<organism evidence="7 8">
    <name type="scientific">Thioploca ingrica</name>
    <dbReference type="NCBI Taxonomy" id="40754"/>
    <lineage>
        <taxon>Bacteria</taxon>
        <taxon>Pseudomonadati</taxon>
        <taxon>Pseudomonadota</taxon>
        <taxon>Gammaproteobacteria</taxon>
        <taxon>Thiotrichales</taxon>
        <taxon>Thiotrichaceae</taxon>
        <taxon>Thioploca</taxon>
    </lineage>
</organism>
<keyword evidence="3" id="KW-0540">Nuclease</keyword>
<dbReference type="Gene3D" id="3.30.2310.20">
    <property type="entry name" value="RelE-like"/>
    <property type="match status" value="1"/>
</dbReference>
<accession>A0A090BV65</accession>
<evidence type="ECO:0000313" key="8">
    <source>
        <dbReference type="Proteomes" id="UP000031623"/>
    </source>
</evidence>
<dbReference type="GO" id="GO:0004519">
    <property type="term" value="F:endonuclease activity"/>
    <property type="evidence" value="ECO:0007669"/>
    <property type="project" value="UniProtKB-KW"/>
</dbReference>
<evidence type="ECO:0000256" key="4">
    <source>
        <dbReference type="ARBA" id="ARBA00022759"/>
    </source>
</evidence>
<dbReference type="EMBL" id="AP014633">
    <property type="protein sequence ID" value="BAP56316.1"/>
    <property type="molecule type" value="Genomic_DNA"/>
</dbReference>
<dbReference type="InterPro" id="IPR009614">
    <property type="entry name" value="YoeB_toxin"/>
</dbReference>
<gene>
    <name evidence="7" type="ORF">THII_2019</name>
</gene>
<dbReference type="HOGENOM" id="CLU_169492_2_1_6"/>
<keyword evidence="2" id="KW-1277">Toxin-antitoxin system</keyword>
<keyword evidence="4" id="KW-0255">Endonuclease</keyword>
<dbReference type="InterPro" id="IPR035093">
    <property type="entry name" value="RelE/ParE_toxin_dom_sf"/>
</dbReference>
<dbReference type="OrthoDB" id="9801102at2"/>
<dbReference type="STRING" id="40754.THII_2019"/>
<evidence type="ECO:0000256" key="5">
    <source>
        <dbReference type="ARBA" id="ARBA00022801"/>
    </source>
</evidence>
<keyword evidence="5" id="KW-0378">Hydrolase</keyword>
<dbReference type="SUPFAM" id="SSF143011">
    <property type="entry name" value="RelE-like"/>
    <property type="match status" value="1"/>
</dbReference>
<dbReference type="NCBIfam" id="TIGR02116">
    <property type="entry name" value="toxin_Txe_YoeB"/>
    <property type="match status" value="1"/>
</dbReference>
<name>A0A090BV65_9GAMM</name>
<evidence type="ECO:0000256" key="2">
    <source>
        <dbReference type="ARBA" id="ARBA00022649"/>
    </source>
</evidence>
<evidence type="ECO:0000256" key="1">
    <source>
        <dbReference type="ARBA" id="ARBA00008172"/>
    </source>
</evidence>
<dbReference type="Proteomes" id="UP000031623">
    <property type="component" value="Chromosome"/>
</dbReference>
<protein>
    <recommendedName>
        <fullName evidence="6">Putative mRNA interferase YoeB</fullName>
    </recommendedName>
</protein>
<dbReference type="AlphaFoldDB" id="A0A090BV65"/>
<dbReference type="GO" id="GO:0006401">
    <property type="term" value="P:RNA catabolic process"/>
    <property type="evidence" value="ECO:0007669"/>
    <property type="project" value="InterPro"/>
</dbReference>
<sequence>MRSISFEGDTWQRYEELRVKDKALHRILCQILQERQRGDPAVGTGQPEPLRYGLSGLWSRRLSKKDRLIYRFDEERIYLFAIGGHYD</sequence>
<dbReference type="KEGG" id="tig:THII_2019"/>
<comment type="similarity">
    <text evidence="1">Belongs to the YoeB family.</text>
</comment>
<proteinExistence type="inferred from homology"/>
<evidence type="ECO:0000313" key="7">
    <source>
        <dbReference type="EMBL" id="BAP56316.1"/>
    </source>
</evidence>